<dbReference type="Proteomes" id="UP000070401">
    <property type="component" value="Unassembled WGS sequence"/>
</dbReference>
<sequence length="347" mass="37939">MIEINGGKMIKSYKDSGVDKEEGYKAVELMKKNVLKTHNKSVLTNLGSFGAMYELGQYKNPVLISGTDGVGTKLEIAMKQKKYDTVGIDCVAMCVNDVLCHGAKPLFFLDYLACGKLDAEIAAQLVSGVTEGCLQSYAALVGGETAEMPGFYKDGDYDIAGFCVGIVEKENLIDGSKVTEGNKIIAVASSGFHSNGYSLVRKVFTDYNEKISLKEYGENVTMGDVLLTPTKIYVKPILQVLEKFNVNGMAHITGGGLFENLPRCMGKDLSPVVFKDKIRVPEIFKLFAERSKIKEEELFGTFNMGVGFTLVVEEKDVDPIIELLNSLGETAYEIGHIEKGDHSLCLK</sequence>
<dbReference type="SUPFAM" id="SSF56042">
    <property type="entry name" value="PurM C-terminal domain-like"/>
    <property type="match status" value="1"/>
</dbReference>
<evidence type="ECO:0000256" key="1">
    <source>
        <dbReference type="ARBA" id="ARBA00004496"/>
    </source>
</evidence>
<dbReference type="PANTHER" id="PTHR10520">
    <property type="entry name" value="TRIFUNCTIONAL PURINE BIOSYNTHETIC PROTEIN ADENOSINE-3-RELATED"/>
    <property type="match status" value="1"/>
</dbReference>
<dbReference type="CDD" id="cd02196">
    <property type="entry name" value="PurM"/>
    <property type="match status" value="1"/>
</dbReference>
<evidence type="ECO:0000256" key="14">
    <source>
        <dbReference type="ARBA" id="ARBA00049057"/>
    </source>
</evidence>
<dbReference type="Pfam" id="PF00586">
    <property type="entry name" value="AIRS"/>
    <property type="match status" value="1"/>
</dbReference>
<dbReference type="GO" id="GO:0005524">
    <property type="term" value="F:ATP binding"/>
    <property type="evidence" value="ECO:0007669"/>
    <property type="project" value="UniProtKB-KW"/>
</dbReference>
<dbReference type="EC" id="6.3.3.1" evidence="4 15"/>
<dbReference type="HAMAP" id="MF_00741">
    <property type="entry name" value="AIRS"/>
    <property type="match status" value="1"/>
</dbReference>
<comment type="caution">
    <text evidence="18">The sequence shown here is derived from an EMBL/GenBank/DDBJ whole genome shotgun (WGS) entry which is preliminary data.</text>
</comment>
<gene>
    <name evidence="15" type="primary">purM</name>
    <name evidence="18" type="ORF">HMPREF3221_02033</name>
</gene>
<dbReference type="Pfam" id="PF02769">
    <property type="entry name" value="AIRS_C"/>
    <property type="match status" value="1"/>
</dbReference>
<evidence type="ECO:0000256" key="8">
    <source>
        <dbReference type="ARBA" id="ARBA00022741"/>
    </source>
</evidence>
<evidence type="ECO:0000259" key="17">
    <source>
        <dbReference type="Pfam" id="PF02769"/>
    </source>
</evidence>
<dbReference type="InterPro" id="IPR016188">
    <property type="entry name" value="PurM-like_N"/>
</dbReference>
<dbReference type="GO" id="GO:0046084">
    <property type="term" value="P:adenine biosynthetic process"/>
    <property type="evidence" value="ECO:0007669"/>
    <property type="project" value="TreeGrafter"/>
</dbReference>
<evidence type="ECO:0000256" key="5">
    <source>
        <dbReference type="ARBA" id="ARBA00020367"/>
    </source>
</evidence>
<evidence type="ECO:0000256" key="3">
    <source>
        <dbReference type="ARBA" id="ARBA00010280"/>
    </source>
</evidence>
<evidence type="ECO:0000256" key="15">
    <source>
        <dbReference type="HAMAP-Rule" id="MF_00741"/>
    </source>
</evidence>
<reference evidence="19" key="1">
    <citation type="submission" date="2016-01" db="EMBL/GenBank/DDBJ databases">
        <authorList>
            <person name="Mitreva M."/>
            <person name="Pepin K.H."/>
            <person name="Mihindukulasuriya K.A."/>
            <person name="Fulton R."/>
            <person name="Fronick C."/>
            <person name="O'Laughlin M."/>
            <person name="Miner T."/>
            <person name="Herter B."/>
            <person name="Rosa B.A."/>
            <person name="Cordes M."/>
            <person name="Tomlinson C."/>
            <person name="Wollam A."/>
            <person name="Palsikar V.B."/>
            <person name="Mardis E.R."/>
            <person name="Wilson R.K."/>
        </authorList>
    </citation>
    <scope>NUCLEOTIDE SEQUENCE [LARGE SCALE GENOMIC DNA]</scope>
    <source>
        <strain evidence="19">MJR7757B</strain>
    </source>
</reference>
<protein>
    <recommendedName>
        <fullName evidence="5 15">Phosphoribosylformylglycinamidine cyclo-ligase</fullName>
        <ecNumber evidence="4 15">6.3.3.1</ecNumber>
    </recommendedName>
    <alternativeName>
        <fullName evidence="12 15">AIR synthase</fullName>
    </alternativeName>
    <alternativeName>
        <fullName evidence="13 15">AIRS</fullName>
    </alternativeName>
    <alternativeName>
        <fullName evidence="11 15">Phosphoribosyl-aminoimidazole synthetase</fullName>
    </alternativeName>
</protein>
<evidence type="ECO:0000259" key="16">
    <source>
        <dbReference type="Pfam" id="PF00586"/>
    </source>
</evidence>
<evidence type="ECO:0000256" key="2">
    <source>
        <dbReference type="ARBA" id="ARBA00004686"/>
    </source>
</evidence>
<name>A0A133NJG5_FUSNU</name>
<comment type="similarity">
    <text evidence="3 15">Belongs to the AIR synthase family.</text>
</comment>
<dbReference type="FunFam" id="3.90.650.10:FF:000011">
    <property type="entry name" value="Phosphoribosylformylglycinamidine cyclo-ligase"/>
    <property type="match status" value="1"/>
</dbReference>
<dbReference type="SUPFAM" id="SSF55326">
    <property type="entry name" value="PurM N-terminal domain-like"/>
    <property type="match status" value="1"/>
</dbReference>
<dbReference type="AlphaFoldDB" id="A0A133NJG5"/>
<comment type="pathway">
    <text evidence="2 15">Purine metabolism; IMP biosynthesis via de novo pathway; 5-amino-1-(5-phospho-D-ribosyl)imidazole from N(2)-formyl-N(1)-(5-phospho-D-ribosyl)glycinamide: step 2/2.</text>
</comment>
<keyword evidence="9 15" id="KW-0658">Purine biosynthesis</keyword>
<dbReference type="UniPathway" id="UPA00074">
    <property type="reaction ID" value="UER00129"/>
</dbReference>
<comment type="subcellular location">
    <subcellularLocation>
        <location evidence="1 15">Cytoplasm</location>
    </subcellularLocation>
</comment>
<organism evidence="18 19">
    <name type="scientific">Fusobacterium nucleatum</name>
    <dbReference type="NCBI Taxonomy" id="851"/>
    <lineage>
        <taxon>Bacteria</taxon>
        <taxon>Fusobacteriati</taxon>
        <taxon>Fusobacteriota</taxon>
        <taxon>Fusobacteriia</taxon>
        <taxon>Fusobacteriales</taxon>
        <taxon>Fusobacteriaceae</taxon>
        <taxon>Fusobacterium</taxon>
    </lineage>
</organism>
<dbReference type="PANTHER" id="PTHR10520:SF12">
    <property type="entry name" value="TRIFUNCTIONAL PURINE BIOSYNTHETIC PROTEIN ADENOSINE-3"/>
    <property type="match status" value="1"/>
</dbReference>
<evidence type="ECO:0000256" key="10">
    <source>
        <dbReference type="ARBA" id="ARBA00022840"/>
    </source>
</evidence>
<feature type="domain" description="PurM-like N-terminal" evidence="16">
    <location>
        <begin position="62"/>
        <end position="167"/>
    </location>
</feature>
<evidence type="ECO:0000256" key="11">
    <source>
        <dbReference type="ARBA" id="ARBA00031908"/>
    </source>
</evidence>
<keyword evidence="10 15" id="KW-0067">ATP-binding</keyword>
<feature type="domain" description="PurM-like C-terminal" evidence="17">
    <location>
        <begin position="180"/>
        <end position="342"/>
    </location>
</feature>
<evidence type="ECO:0000256" key="6">
    <source>
        <dbReference type="ARBA" id="ARBA00022490"/>
    </source>
</evidence>
<dbReference type="eggNOG" id="COG0150">
    <property type="taxonomic scope" value="Bacteria"/>
</dbReference>
<dbReference type="GO" id="GO:0006189">
    <property type="term" value="P:'de novo' IMP biosynthetic process"/>
    <property type="evidence" value="ECO:0007669"/>
    <property type="project" value="UniProtKB-UniRule"/>
</dbReference>
<dbReference type="GO" id="GO:0004641">
    <property type="term" value="F:phosphoribosylformylglycinamidine cyclo-ligase activity"/>
    <property type="evidence" value="ECO:0007669"/>
    <property type="project" value="UniProtKB-UniRule"/>
</dbReference>
<keyword evidence="19" id="KW-1185">Reference proteome</keyword>
<dbReference type="PATRIC" id="fig|851.8.peg.2051"/>
<dbReference type="InterPro" id="IPR010918">
    <property type="entry name" value="PurM-like_C_dom"/>
</dbReference>
<dbReference type="STRING" id="1408287.GCA_000493815_00110"/>
<dbReference type="FunFam" id="3.30.1330.10:FF:000001">
    <property type="entry name" value="Phosphoribosylformylglycinamidine cyclo-ligase"/>
    <property type="match status" value="1"/>
</dbReference>
<keyword evidence="6 15" id="KW-0963">Cytoplasm</keyword>
<dbReference type="InterPro" id="IPR004733">
    <property type="entry name" value="PurM_cligase"/>
</dbReference>
<dbReference type="NCBIfam" id="TIGR00878">
    <property type="entry name" value="purM"/>
    <property type="match status" value="1"/>
</dbReference>
<evidence type="ECO:0000256" key="12">
    <source>
        <dbReference type="ARBA" id="ARBA00032931"/>
    </source>
</evidence>
<dbReference type="InterPro" id="IPR036676">
    <property type="entry name" value="PurM-like_C_sf"/>
</dbReference>
<accession>A0A133NJG5</accession>
<dbReference type="GO" id="GO:0005829">
    <property type="term" value="C:cytosol"/>
    <property type="evidence" value="ECO:0007669"/>
    <property type="project" value="TreeGrafter"/>
</dbReference>
<evidence type="ECO:0000313" key="19">
    <source>
        <dbReference type="Proteomes" id="UP000070401"/>
    </source>
</evidence>
<keyword evidence="8 15" id="KW-0547">Nucleotide-binding</keyword>
<dbReference type="EMBL" id="LRPY01000215">
    <property type="protein sequence ID" value="KXA16434.1"/>
    <property type="molecule type" value="Genomic_DNA"/>
</dbReference>
<keyword evidence="7 15" id="KW-0436">Ligase</keyword>
<dbReference type="Gene3D" id="3.90.650.10">
    <property type="entry name" value="PurM-like C-terminal domain"/>
    <property type="match status" value="1"/>
</dbReference>
<evidence type="ECO:0000256" key="4">
    <source>
        <dbReference type="ARBA" id="ARBA00013047"/>
    </source>
</evidence>
<dbReference type="GO" id="GO:0004637">
    <property type="term" value="F:phosphoribosylamine-glycine ligase activity"/>
    <property type="evidence" value="ECO:0007669"/>
    <property type="project" value="TreeGrafter"/>
</dbReference>
<evidence type="ECO:0000256" key="13">
    <source>
        <dbReference type="ARBA" id="ARBA00033093"/>
    </source>
</evidence>
<dbReference type="InterPro" id="IPR036921">
    <property type="entry name" value="PurM-like_N_sf"/>
</dbReference>
<evidence type="ECO:0000256" key="7">
    <source>
        <dbReference type="ARBA" id="ARBA00022598"/>
    </source>
</evidence>
<evidence type="ECO:0000256" key="9">
    <source>
        <dbReference type="ARBA" id="ARBA00022755"/>
    </source>
</evidence>
<evidence type="ECO:0000313" key="18">
    <source>
        <dbReference type="EMBL" id="KXA16434.1"/>
    </source>
</evidence>
<proteinExistence type="inferred from homology"/>
<comment type="catalytic activity">
    <reaction evidence="14 15">
        <text>2-formamido-N(1)-(5-O-phospho-beta-D-ribosyl)acetamidine + ATP = 5-amino-1-(5-phospho-beta-D-ribosyl)imidazole + ADP + phosphate + H(+)</text>
        <dbReference type="Rhea" id="RHEA:23032"/>
        <dbReference type="ChEBI" id="CHEBI:15378"/>
        <dbReference type="ChEBI" id="CHEBI:30616"/>
        <dbReference type="ChEBI" id="CHEBI:43474"/>
        <dbReference type="ChEBI" id="CHEBI:137981"/>
        <dbReference type="ChEBI" id="CHEBI:147287"/>
        <dbReference type="ChEBI" id="CHEBI:456216"/>
        <dbReference type="EC" id="6.3.3.1"/>
    </reaction>
</comment>
<dbReference type="Gene3D" id="3.30.1330.10">
    <property type="entry name" value="PurM-like, N-terminal domain"/>
    <property type="match status" value="1"/>
</dbReference>